<dbReference type="InterPro" id="IPR013783">
    <property type="entry name" value="Ig-like_fold"/>
</dbReference>
<keyword evidence="4" id="KW-0675">Receptor</keyword>
<dbReference type="SUPFAM" id="SSF48726">
    <property type="entry name" value="Immunoglobulin"/>
    <property type="match status" value="2"/>
</dbReference>
<evidence type="ECO:0000256" key="3">
    <source>
        <dbReference type="ARBA" id="ARBA00023130"/>
    </source>
</evidence>
<dbReference type="InterPro" id="IPR051006">
    <property type="entry name" value="TCR_variable_domain"/>
</dbReference>
<reference evidence="8" key="2">
    <citation type="submission" date="2025-09" db="UniProtKB">
        <authorList>
            <consortium name="Ensembl"/>
        </authorList>
    </citation>
    <scope>IDENTIFICATION</scope>
</reference>
<dbReference type="SMART" id="SM00409">
    <property type="entry name" value="IG"/>
    <property type="match status" value="1"/>
</dbReference>
<dbReference type="PANTHER" id="PTHR19343">
    <property type="entry name" value="T CELL RECEPTOR ALPHA VARIABLE 1-2"/>
    <property type="match status" value="1"/>
</dbReference>
<dbReference type="PANTHER" id="PTHR19343:SF13">
    <property type="entry name" value="T CELL RECEPTOR ALPHA VARIABLE 21"/>
    <property type="match status" value="1"/>
</dbReference>
<organism evidence="8 9">
    <name type="scientific">Chelonoidis abingdonii</name>
    <name type="common">Abingdon island giant tortoise</name>
    <name type="synonym">Testudo abingdonii</name>
    <dbReference type="NCBI Taxonomy" id="106734"/>
    <lineage>
        <taxon>Eukaryota</taxon>
        <taxon>Metazoa</taxon>
        <taxon>Chordata</taxon>
        <taxon>Craniata</taxon>
        <taxon>Vertebrata</taxon>
        <taxon>Euteleostomi</taxon>
        <taxon>Archelosauria</taxon>
        <taxon>Testudinata</taxon>
        <taxon>Testudines</taxon>
        <taxon>Cryptodira</taxon>
        <taxon>Durocryptodira</taxon>
        <taxon>Testudinoidea</taxon>
        <taxon>Testudinidae</taxon>
        <taxon>Chelonoidis</taxon>
    </lineage>
</organism>
<evidence type="ECO:0000313" key="9">
    <source>
        <dbReference type="Proteomes" id="UP000694404"/>
    </source>
</evidence>
<sequence>PELSELRWVSGSVAGNSLTQNPASLPATEGQRVEIRCQYSTSYTSYALDWYQELPGKQPRFLIGRYSYGSDRKSDSLAPRFSSRLDTRAKTFKLTIEGAQRADSAVYFCQATNNVDTDKLIFGKGTTVTVEPKNPESSTPSVFVVKSTKPTPSDGNKLTAACLVKDFYPKNIEVRMSHEKDLVYKSKEGILSSNGKYSMIQVVKVEPNEEMLVLTISGRDRTSFPPTGTIPRAESDPSPRLSHNVPSLLFFPTEPNMEKVNMLSVTVLGLRVLLAKSIAFNMLMTIKLFIF</sequence>
<dbReference type="PROSITE" id="PS50835">
    <property type="entry name" value="IG_LIKE"/>
    <property type="match status" value="1"/>
</dbReference>
<keyword evidence="3" id="KW-1064">Adaptive immunity</keyword>
<dbReference type="OMA" id="MEKVNML"/>
<dbReference type="GO" id="GO:0002250">
    <property type="term" value="P:adaptive immune response"/>
    <property type="evidence" value="ECO:0007669"/>
    <property type="project" value="UniProtKB-KW"/>
</dbReference>
<evidence type="ECO:0000313" key="8">
    <source>
        <dbReference type="Ensembl" id="ENSCABP00000014818.1"/>
    </source>
</evidence>
<keyword evidence="9" id="KW-1185">Reference proteome</keyword>
<dbReference type="SMART" id="SM00406">
    <property type="entry name" value="IGv"/>
    <property type="match status" value="1"/>
</dbReference>
<dbReference type="InterPro" id="IPR003599">
    <property type="entry name" value="Ig_sub"/>
</dbReference>
<dbReference type="SMART" id="SM00408">
    <property type="entry name" value="IGc2"/>
    <property type="match status" value="1"/>
</dbReference>
<dbReference type="CDD" id="cd00099">
    <property type="entry name" value="IgV"/>
    <property type="match status" value="1"/>
</dbReference>
<protein>
    <recommendedName>
        <fullName evidence="7">Ig-like domain-containing protein</fullName>
    </recommendedName>
</protein>
<dbReference type="GO" id="GO:0042605">
    <property type="term" value="F:peptide antigen binding"/>
    <property type="evidence" value="ECO:0007669"/>
    <property type="project" value="TreeGrafter"/>
</dbReference>
<dbReference type="Pfam" id="PF07686">
    <property type="entry name" value="V-set"/>
    <property type="match status" value="1"/>
</dbReference>
<dbReference type="GO" id="GO:0042101">
    <property type="term" value="C:T cell receptor complex"/>
    <property type="evidence" value="ECO:0007669"/>
    <property type="project" value="UniProtKB-KW"/>
</dbReference>
<dbReference type="Gene3D" id="2.60.40.10">
    <property type="entry name" value="Immunoglobulins"/>
    <property type="match status" value="2"/>
</dbReference>
<reference evidence="8" key="1">
    <citation type="submission" date="2025-08" db="UniProtKB">
        <authorList>
            <consortium name="Ensembl"/>
        </authorList>
    </citation>
    <scope>IDENTIFICATION</scope>
</reference>
<dbReference type="Proteomes" id="UP000694404">
    <property type="component" value="Unplaced"/>
</dbReference>
<dbReference type="InterPro" id="IPR036179">
    <property type="entry name" value="Ig-like_dom_sf"/>
</dbReference>
<evidence type="ECO:0000256" key="5">
    <source>
        <dbReference type="ARBA" id="ARBA00023319"/>
    </source>
</evidence>
<keyword evidence="2" id="KW-0391">Immunity</keyword>
<dbReference type="InterPro" id="IPR003597">
    <property type="entry name" value="Ig_C1-set"/>
</dbReference>
<keyword evidence="5" id="KW-0393">Immunoglobulin domain</keyword>
<evidence type="ECO:0000256" key="2">
    <source>
        <dbReference type="ARBA" id="ARBA00022859"/>
    </source>
</evidence>
<evidence type="ECO:0000259" key="7">
    <source>
        <dbReference type="PROSITE" id="PS50835"/>
    </source>
</evidence>
<dbReference type="Ensembl" id="ENSCABT00000016232.1">
    <property type="protein sequence ID" value="ENSCABP00000014818.1"/>
    <property type="gene ID" value="ENSCABG00000011069.1"/>
</dbReference>
<dbReference type="GeneTree" id="ENSGT01030000235488"/>
<keyword evidence="1" id="KW-0732">Signal</keyword>
<evidence type="ECO:0000256" key="6">
    <source>
        <dbReference type="ARBA" id="ARBA00043266"/>
    </source>
</evidence>
<accession>A0A8C0H7B6</accession>
<proteinExistence type="predicted"/>
<dbReference type="InterPro" id="IPR003598">
    <property type="entry name" value="Ig_sub2"/>
</dbReference>
<dbReference type="Pfam" id="PF07654">
    <property type="entry name" value="C1-set"/>
    <property type="match status" value="1"/>
</dbReference>
<feature type="domain" description="Ig-like" evidence="7">
    <location>
        <begin position="1"/>
        <end position="122"/>
    </location>
</feature>
<evidence type="ECO:0000256" key="1">
    <source>
        <dbReference type="ARBA" id="ARBA00022729"/>
    </source>
</evidence>
<evidence type="ECO:0000256" key="4">
    <source>
        <dbReference type="ARBA" id="ARBA00023170"/>
    </source>
</evidence>
<dbReference type="InterPro" id="IPR013106">
    <property type="entry name" value="Ig_V-set"/>
</dbReference>
<dbReference type="InterPro" id="IPR007110">
    <property type="entry name" value="Ig-like_dom"/>
</dbReference>
<dbReference type="AlphaFoldDB" id="A0A8C0H7B6"/>
<keyword evidence="6" id="KW-1279">T cell receptor</keyword>
<name>A0A8C0H7B6_CHEAB</name>